<gene>
    <name evidence="1" type="ORF">OB955_03665</name>
</gene>
<accession>A0ABT2QA74</accession>
<dbReference type="Proteomes" id="UP001320972">
    <property type="component" value="Unassembled WGS sequence"/>
</dbReference>
<dbReference type="RefSeq" id="WP_338006976.1">
    <property type="nucleotide sequence ID" value="NZ_JAOPKB010000001.1"/>
</dbReference>
<comment type="caution">
    <text evidence="1">The sequence shown here is derived from an EMBL/GenBank/DDBJ whole genome shotgun (WGS) entry which is preliminary data.</text>
</comment>
<name>A0ABT2QA74_9EURY</name>
<dbReference type="EMBL" id="JAOPKB010000001">
    <property type="protein sequence ID" value="MCU4971834.1"/>
    <property type="molecule type" value="Genomic_DNA"/>
</dbReference>
<protein>
    <submittedName>
        <fullName evidence="1">DUF5677 domain-containing protein</fullName>
    </submittedName>
</protein>
<keyword evidence="2" id="KW-1185">Reference proteome</keyword>
<sequence>MADDKDEILGDHRWQRTILVPPLVDSVGGSMQMVRWARERMPDFLWIALMYDAVGGKRTVDIAIACAEEAQEIHDGGDFVLSSDYDEFSPSEFSSLKEALDDDVLEDLFHGLEPLIAHYPSYPKASLFDETPPEEDHHLGYLAEIVNELSDRRSHLSTYVQGIFVGTLMATGGKMISPDSPLADINEVFRYPDTEKSRELASVVRASTKATNASNEAEENQSDWARRFWQRGFEITECIFPQEDKEAEEQGTHPDQEFFQNLAAIGHEYETELRTTLLDLWWNAKHDAEFTGKHEVLDGLLLRQVNLATSLAGTPAMWSHDIGSIILRCMAETHITLEWLSQEGDRSDYQDFIEYGLGQEKLLLEHSKNVASEFPNEEVGDLEQGLDDLERKIETQRAMYLLPVDVGHWADKNTRELAQEADCKDVYDMRFQQYSAAVHGQWNTMDKANLVTCHNPLHQYHKIPEFRPVYKNPYTVVEAGNLMNRSFSSWIEAREINAEDPQIPDLAGSVKQFMRKWNDR</sequence>
<dbReference type="InterPro" id="IPR043733">
    <property type="entry name" value="DUF5677"/>
</dbReference>
<dbReference type="Pfam" id="PF18928">
    <property type="entry name" value="DUF5677"/>
    <property type="match status" value="1"/>
</dbReference>
<evidence type="ECO:0000313" key="2">
    <source>
        <dbReference type="Proteomes" id="UP001320972"/>
    </source>
</evidence>
<reference evidence="1 2" key="1">
    <citation type="submission" date="2022-09" db="EMBL/GenBank/DDBJ databases">
        <title>Enrichment on poylsaccharides allowed isolation of novel metabolic and taxonomic groups of Haloarchaea.</title>
        <authorList>
            <person name="Sorokin D.Y."/>
            <person name="Elcheninov A.G."/>
            <person name="Khizhniak T.V."/>
            <person name="Kolganova T.V."/>
            <person name="Kublanov I.V."/>
        </authorList>
    </citation>
    <scope>NUCLEOTIDE SEQUENCE [LARGE SCALE GENOMIC DNA]</scope>
    <source>
        <strain evidence="1 2">AArc-m2/3/4</strain>
    </source>
</reference>
<proteinExistence type="predicted"/>
<evidence type="ECO:0000313" key="1">
    <source>
        <dbReference type="EMBL" id="MCU4971834.1"/>
    </source>
</evidence>
<organism evidence="1 2">
    <name type="scientific">Natronoglomus mannanivorans</name>
    <dbReference type="NCBI Taxonomy" id="2979990"/>
    <lineage>
        <taxon>Archaea</taxon>
        <taxon>Methanobacteriati</taxon>
        <taxon>Methanobacteriota</taxon>
        <taxon>Stenosarchaea group</taxon>
        <taxon>Halobacteria</taxon>
        <taxon>Halobacteriales</taxon>
        <taxon>Natrialbaceae</taxon>
        <taxon>Natronoglomus</taxon>
    </lineage>
</organism>